<dbReference type="InterPro" id="IPR023214">
    <property type="entry name" value="HAD_sf"/>
</dbReference>
<keyword evidence="6" id="KW-1278">Translocase</keyword>
<feature type="domain" description="Cation-transporting P-type ATPase N-terminal" evidence="10">
    <location>
        <begin position="2"/>
        <end position="68"/>
    </location>
</feature>
<keyword evidence="4" id="KW-0547">Nucleotide-binding</keyword>
<feature type="transmembrane region" description="Helical" evidence="9">
    <location>
        <begin position="255"/>
        <end position="274"/>
    </location>
</feature>
<name>A0A0D5ZJN0_9BACT</name>
<dbReference type="InterPro" id="IPR044492">
    <property type="entry name" value="P_typ_ATPase_HD_dom"/>
</dbReference>
<evidence type="ECO:0000313" key="12">
    <source>
        <dbReference type="Proteomes" id="UP000032722"/>
    </source>
</evidence>
<feature type="transmembrane region" description="Helical" evidence="9">
    <location>
        <begin position="51"/>
        <end position="69"/>
    </location>
</feature>
<feature type="transmembrane region" description="Helical" evidence="9">
    <location>
        <begin position="294"/>
        <end position="317"/>
    </location>
</feature>
<dbReference type="InterPro" id="IPR018303">
    <property type="entry name" value="ATPase_P-typ_P_site"/>
</dbReference>
<feature type="transmembrane region" description="Helical" evidence="9">
    <location>
        <begin position="883"/>
        <end position="902"/>
    </location>
</feature>
<sequence length="912" mass="99099">MLDSNLLETDLKKGLSVIEAKKRLENLGPNTIRSEEKKSVFKIFLNQFKDFMIILLLIAAAISFSVAIYEAIKNANTGYKHNTEVIVGFIEPIIILIVIALNSMLGTYQEIKSDQAVKALEKNNELNAKVIRDGKLMLIPATELVVGDLIVAEAGDAISADGILVEASHLMVVESALTGESTSVSKRVGECDENKPLAEQFNRVFSGTNVVNGRLVALVTKTGKDTEIGKINKLLSEQKVNLTPLQIKLNKLSRILGIAGVVLLVITVILQVVITNAPLGTWNNATSYSDALTIGISLAVAAIPEGLITFTTVLLAIGVSKLTKEHAIIKSFASVETLGSVSIICSDKTGTLTENKMTVVDLYDASAKGEKGEKSRALAALVACCDASVTVENNEYVEVGDPTETGILRYGIENNNSAQRFWSGYDKLSSIPFDSDRKLMSVLAQNKKDPKIKVMFTKGAPDVLLSKCKNVSEEDYNLLEQWSAKAYRVIAVAYKNIKDEQKIELVHDDENDLTFLGLVAMIDPPRSSVKSSIEESINAGIKPVMITGDHVTTAVAIAKSLNIFKEGDLAITGEELQNMSDEELKAKVSLISVYARVNPSDKLRIVKAWQSHNQVVAMTGDGVNDAPALKASDIGCAMGITGTDVSKQAADVILTDDNFNTIVKSVRTGRETFDKIKTVIMNLLVSSLTEIIVMMIGLFAFRFIFKGSIENVAKGEEIQFWVLSASQLLWINLLTHGLPAIALGMVDSGIDVMKRKPFNKNDSIFAHGMGKRLVIHSAIIGGASILSYLFVGLIAQEQGVHGIDFVRVTSSACFITLGIGASLNALNLMSDENIYKCSFNRYKLVYLASLFSFVCVILAAFVPGLSTVFKMADPSIFSNYNPGYAILPILLGFVLIVYEEILKAVRHYKKSK</sequence>
<accession>A0A0D5ZJN0</accession>
<evidence type="ECO:0000313" key="11">
    <source>
        <dbReference type="EMBL" id="AKA49904.1"/>
    </source>
</evidence>
<dbReference type="SFLD" id="SFLDF00027">
    <property type="entry name" value="p-type_atpase"/>
    <property type="match status" value="1"/>
</dbReference>
<comment type="subcellular location">
    <subcellularLocation>
        <location evidence="1">Membrane</location>
        <topology evidence="1">Multi-pass membrane protein</topology>
    </subcellularLocation>
</comment>
<organism evidence="12">
    <name type="scientific">Mycoplasmopsis gallinacea</name>
    <dbReference type="NCBI Taxonomy" id="29556"/>
    <lineage>
        <taxon>Bacteria</taxon>
        <taxon>Bacillati</taxon>
        <taxon>Mycoplasmatota</taxon>
        <taxon>Mycoplasmoidales</taxon>
        <taxon>Metamycoplasmataceae</taxon>
        <taxon>Mycoplasmopsis</taxon>
    </lineage>
</organism>
<dbReference type="FunFam" id="3.40.50.1000:FF:000028">
    <property type="entry name" value="Calcium-transporting P-type ATPase, putative"/>
    <property type="match status" value="1"/>
</dbReference>
<feature type="transmembrane region" description="Helical" evidence="9">
    <location>
        <begin position="725"/>
        <end position="746"/>
    </location>
</feature>
<keyword evidence="8 9" id="KW-0472">Membrane</keyword>
<dbReference type="InterPro" id="IPR059000">
    <property type="entry name" value="ATPase_P-type_domA"/>
</dbReference>
<evidence type="ECO:0000256" key="2">
    <source>
        <dbReference type="ARBA" id="ARBA00005675"/>
    </source>
</evidence>
<dbReference type="GO" id="GO:0005524">
    <property type="term" value="F:ATP binding"/>
    <property type="evidence" value="ECO:0007669"/>
    <property type="project" value="UniProtKB-KW"/>
</dbReference>
<dbReference type="GO" id="GO:0016887">
    <property type="term" value="F:ATP hydrolysis activity"/>
    <property type="evidence" value="ECO:0007669"/>
    <property type="project" value="InterPro"/>
</dbReference>
<dbReference type="SMART" id="SM00831">
    <property type="entry name" value="Cation_ATPase_N"/>
    <property type="match status" value="1"/>
</dbReference>
<dbReference type="SUPFAM" id="SSF81653">
    <property type="entry name" value="Calcium ATPase, transduction domain A"/>
    <property type="match status" value="1"/>
</dbReference>
<keyword evidence="3 9" id="KW-0812">Transmembrane</keyword>
<dbReference type="Pfam" id="PF00689">
    <property type="entry name" value="Cation_ATPase_C"/>
    <property type="match status" value="1"/>
</dbReference>
<dbReference type="InterPro" id="IPR006068">
    <property type="entry name" value="ATPase_P-typ_cation-transptr_C"/>
</dbReference>
<dbReference type="PRINTS" id="PR00119">
    <property type="entry name" value="CATATPASE"/>
</dbReference>
<dbReference type="PROSITE" id="PS00154">
    <property type="entry name" value="ATPASE_E1_E2"/>
    <property type="match status" value="1"/>
</dbReference>
<feature type="transmembrane region" description="Helical" evidence="9">
    <location>
        <begin position="679"/>
        <end position="705"/>
    </location>
</feature>
<dbReference type="SUPFAM" id="SSF56784">
    <property type="entry name" value="HAD-like"/>
    <property type="match status" value="1"/>
</dbReference>
<protein>
    <submittedName>
        <fullName evidence="11">Cation transporter</fullName>
    </submittedName>
</protein>
<evidence type="ECO:0000256" key="8">
    <source>
        <dbReference type="ARBA" id="ARBA00023136"/>
    </source>
</evidence>
<reference evidence="11 12" key="1">
    <citation type="journal article" date="2015" name="Genome Announc.">
        <title>Complete Genome Sequence of Mycoplasma meleagridis, a Possible Emerging Pathogen in Chickens.</title>
        <authorList>
            <person name="Abolnik C."/>
        </authorList>
    </citation>
    <scope>NUCLEOTIDE SEQUENCE [LARGE SCALE GENOMIC DNA]</scope>
    <source>
        <strain evidence="11 12">B2096 8B</strain>
    </source>
</reference>
<evidence type="ECO:0000259" key="10">
    <source>
        <dbReference type="SMART" id="SM00831"/>
    </source>
</evidence>
<dbReference type="InterPro" id="IPR036412">
    <property type="entry name" value="HAD-like_sf"/>
</dbReference>
<dbReference type="InterPro" id="IPR023298">
    <property type="entry name" value="ATPase_P-typ_TM_dom_sf"/>
</dbReference>
<evidence type="ECO:0000256" key="9">
    <source>
        <dbReference type="SAM" id="Phobius"/>
    </source>
</evidence>
<keyword evidence="5" id="KW-0067">ATP-binding</keyword>
<keyword evidence="7 9" id="KW-1133">Transmembrane helix</keyword>
<feature type="transmembrane region" description="Helical" evidence="9">
    <location>
        <begin position="773"/>
        <end position="793"/>
    </location>
</feature>
<dbReference type="SFLD" id="SFLDS00003">
    <property type="entry name" value="Haloacid_Dehalogenase"/>
    <property type="match status" value="1"/>
</dbReference>
<dbReference type="Gene3D" id="1.20.1110.10">
    <property type="entry name" value="Calcium-transporting ATPase, transmembrane domain"/>
    <property type="match status" value="1"/>
</dbReference>
<dbReference type="EMBL" id="CP011021">
    <property type="protein sequence ID" value="AKA49904.1"/>
    <property type="molecule type" value="Genomic_DNA"/>
</dbReference>
<dbReference type="Gene3D" id="3.40.50.1000">
    <property type="entry name" value="HAD superfamily/HAD-like"/>
    <property type="match status" value="1"/>
</dbReference>
<evidence type="ECO:0000256" key="7">
    <source>
        <dbReference type="ARBA" id="ARBA00022989"/>
    </source>
</evidence>
<dbReference type="InterPro" id="IPR008250">
    <property type="entry name" value="ATPase_P-typ_transduc_dom_A_sf"/>
</dbReference>
<dbReference type="InterPro" id="IPR004014">
    <property type="entry name" value="ATPase_P-typ_cation-transptr_N"/>
</dbReference>
<dbReference type="Pfam" id="PF13246">
    <property type="entry name" value="Cation_ATPase"/>
    <property type="match status" value="1"/>
</dbReference>
<feature type="transmembrane region" description="Helical" evidence="9">
    <location>
        <begin position="89"/>
        <end position="108"/>
    </location>
</feature>
<dbReference type="Pfam" id="PF00690">
    <property type="entry name" value="Cation_ATPase_N"/>
    <property type="match status" value="1"/>
</dbReference>
<dbReference type="PRINTS" id="PR00120">
    <property type="entry name" value="HATPASE"/>
</dbReference>
<evidence type="ECO:0000256" key="3">
    <source>
        <dbReference type="ARBA" id="ARBA00022692"/>
    </source>
</evidence>
<dbReference type="Gene3D" id="3.40.1110.10">
    <property type="entry name" value="Calcium-transporting ATPase, cytoplasmic domain N"/>
    <property type="match status" value="1"/>
</dbReference>
<dbReference type="InterPro" id="IPR001757">
    <property type="entry name" value="P_typ_ATPase"/>
</dbReference>
<evidence type="ECO:0000256" key="4">
    <source>
        <dbReference type="ARBA" id="ARBA00022741"/>
    </source>
</evidence>
<dbReference type="GO" id="GO:0016020">
    <property type="term" value="C:membrane"/>
    <property type="evidence" value="ECO:0007669"/>
    <property type="project" value="UniProtKB-SubCell"/>
</dbReference>
<gene>
    <name evidence="11" type="ORF">VO56_01345</name>
</gene>
<dbReference type="KEGG" id="mgb:VO56_01345"/>
<dbReference type="SUPFAM" id="SSF81665">
    <property type="entry name" value="Calcium ATPase, transmembrane domain M"/>
    <property type="match status" value="1"/>
</dbReference>
<dbReference type="PATRIC" id="fig|29556.3.peg.275"/>
<dbReference type="PANTHER" id="PTHR42861">
    <property type="entry name" value="CALCIUM-TRANSPORTING ATPASE"/>
    <property type="match status" value="1"/>
</dbReference>
<evidence type="ECO:0000256" key="5">
    <source>
        <dbReference type="ARBA" id="ARBA00022840"/>
    </source>
</evidence>
<dbReference type="AlphaFoldDB" id="A0A0D5ZJN0"/>
<dbReference type="InterPro" id="IPR023299">
    <property type="entry name" value="ATPase_P-typ_cyto_dom_N"/>
</dbReference>
<dbReference type="SFLD" id="SFLDG00002">
    <property type="entry name" value="C1.7:_P-type_atpase_like"/>
    <property type="match status" value="1"/>
</dbReference>
<comment type="similarity">
    <text evidence="2">Belongs to the cation transport ATPase (P-type) (TC 3.A.3) family. Type IIA subfamily.</text>
</comment>
<proteinExistence type="inferred from homology"/>
<dbReference type="Proteomes" id="UP000032722">
    <property type="component" value="Chromosome"/>
</dbReference>
<dbReference type="NCBIfam" id="TIGR01494">
    <property type="entry name" value="ATPase_P-type"/>
    <property type="match status" value="3"/>
</dbReference>
<dbReference type="Pfam" id="PF00122">
    <property type="entry name" value="E1-E2_ATPase"/>
    <property type="match status" value="1"/>
</dbReference>
<dbReference type="HOGENOM" id="CLU_002360_3_3_14"/>
<feature type="transmembrane region" description="Helical" evidence="9">
    <location>
        <begin position="805"/>
        <end position="823"/>
    </location>
</feature>
<dbReference type="Gene3D" id="2.70.150.10">
    <property type="entry name" value="Calcium-transporting ATPase, cytoplasmic transduction domain A"/>
    <property type="match status" value="1"/>
</dbReference>
<feature type="transmembrane region" description="Helical" evidence="9">
    <location>
        <begin position="844"/>
        <end position="863"/>
    </location>
</feature>
<evidence type="ECO:0000256" key="6">
    <source>
        <dbReference type="ARBA" id="ARBA00022967"/>
    </source>
</evidence>
<evidence type="ECO:0000256" key="1">
    <source>
        <dbReference type="ARBA" id="ARBA00004141"/>
    </source>
</evidence>